<proteinExistence type="predicted"/>
<evidence type="ECO:0000313" key="2">
    <source>
        <dbReference type="EMBL" id="MBP1043793.1"/>
    </source>
</evidence>
<keyword evidence="3" id="KW-1185">Reference proteome</keyword>
<dbReference type="CDD" id="cd03143">
    <property type="entry name" value="A4_beta-galactosidase_middle_domain"/>
    <property type="match status" value="1"/>
</dbReference>
<dbReference type="EMBL" id="JAEEGA010000019">
    <property type="protein sequence ID" value="MBP1043793.1"/>
    <property type="molecule type" value="Genomic_DNA"/>
</dbReference>
<evidence type="ECO:0000313" key="3">
    <source>
        <dbReference type="Proteomes" id="UP000674938"/>
    </source>
</evidence>
<evidence type="ECO:0000259" key="1">
    <source>
        <dbReference type="Pfam" id="PF08532"/>
    </source>
</evidence>
<dbReference type="InterPro" id="IPR029062">
    <property type="entry name" value="Class_I_gatase-like"/>
</dbReference>
<dbReference type="Pfam" id="PF08532">
    <property type="entry name" value="Glyco_hydro_42M"/>
    <property type="match status" value="1"/>
</dbReference>
<dbReference type="Proteomes" id="UP000674938">
    <property type="component" value="Unassembled WGS sequence"/>
</dbReference>
<dbReference type="RefSeq" id="WP_209531633.1">
    <property type="nucleotide sequence ID" value="NZ_JAEEGA010000019.1"/>
</dbReference>
<reference evidence="2" key="1">
    <citation type="submission" date="2020-12" db="EMBL/GenBank/DDBJ databases">
        <title>Vagococcus allomyrinae sp. nov. and Enterococcus lavae sp. nov., isolated from the larvae of Allomyrina dichotoma.</title>
        <authorList>
            <person name="Lee S.D."/>
        </authorList>
    </citation>
    <scope>NUCLEOTIDE SEQUENCE</scope>
    <source>
        <strain evidence="2">BWB3-3</strain>
    </source>
</reference>
<dbReference type="GO" id="GO:0005975">
    <property type="term" value="P:carbohydrate metabolic process"/>
    <property type="evidence" value="ECO:0007669"/>
    <property type="project" value="InterPro"/>
</dbReference>
<name>A0A940PJ05_9ENTE</name>
<dbReference type="SUPFAM" id="SSF52317">
    <property type="entry name" value="Class I glutamine amidotransferase-like"/>
    <property type="match status" value="1"/>
</dbReference>
<dbReference type="InterPro" id="IPR013738">
    <property type="entry name" value="Beta_galactosidase_Trimer"/>
</dbReference>
<organism evidence="2 3">
    <name type="scientific">Vagococcus allomyrinae</name>
    <dbReference type="NCBI Taxonomy" id="2794353"/>
    <lineage>
        <taxon>Bacteria</taxon>
        <taxon>Bacillati</taxon>
        <taxon>Bacillota</taxon>
        <taxon>Bacilli</taxon>
        <taxon>Lactobacillales</taxon>
        <taxon>Enterococcaceae</taxon>
        <taxon>Vagococcus</taxon>
    </lineage>
</organism>
<accession>A0A940PJ05</accession>
<feature type="domain" description="Beta-galactosidase trimerisation" evidence="1">
    <location>
        <begin position="12"/>
        <end position="51"/>
    </location>
</feature>
<protein>
    <submittedName>
        <fullName evidence="2">Beta-galactosidase trimerization domain-containing protein</fullName>
    </submittedName>
</protein>
<dbReference type="GO" id="GO:0004565">
    <property type="term" value="F:beta-galactosidase activity"/>
    <property type="evidence" value="ECO:0007669"/>
    <property type="project" value="InterPro"/>
</dbReference>
<dbReference type="Gene3D" id="3.40.50.880">
    <property type="match status" value="1"/>
</dbReference>
<sequence>MKFWLSCQPDIIWNHDFSVDVITSEQDVSQYELVIAPMMYLIREETMLKWQKIG</sequence>
<dbReference type="AlphaFoldDB" id="A0A940PJ05"/>
<comment type="caution">
    <text evidence="2">The sequence shown here is derived from an EMBL/GenBank/DDBJ whole genome shotgun (WGS) entry which is preliminary data.</text>
</comment>
<gene>
    <name evidence="2" type="ORF">I6N95_22445</name>
</gene>